<evidence type="ECO:0000256" key="2">
    <source>
        <dbReference type="PIRSR" id="PIRSR601310-3"/>
    </source>
</evidence>
<proteinExistence type="predicted"/>
<dbReference type="Gene3D" id="3.30.428.10">
    <property type="entry name" value="HIT-like"/>
    <property type="match status" value="1"/>
</dbReference>
<organism evidence="5 6">
    <name type="scientific">Methylophaga lonarensis MPL</name>
    <dbReference type="NCBI Taxonomy" id="1286106"/>
    <lineage>
        <taxon>Bacteria</taxon>
        <taxon>Pseudomonadati</taxon>
        <taxon>Pseudomonadota</taxon>
        <taxon>Gammaproteobacteria</taxon>
        <taxon>Thiotrichales</taxon>
        <taxon>Piscirickettsiaceae</taxon>
        <taxon>Methylophaga</taxon>
    </lineage>
</organism>
<feature type="short sequence motif" description="Histidine triad motif" evidence="2 3">
    <location>
        <begin position="97"/>
        <end position="101"/>
    </location>
</feature>
<dbReference type="OrthoDB" id="9784774at2"/>
<dbReference type="GO" id="GO:0003824">
    <property type="term" value="F:catalytic activity"/>
    <property type="evidence" value="ECO:0007669"/>
    <property type="project" value="InterPro"/>
</dbReference>
<feature type="domain" description="HIT" evidence="4">
    <location>
        <begin position="5"/>
        <end position="112"/>
    </location>
</feature>
<dbReference type="STRING" id="1286106.MPL1_12943"/>
<dbReference type="CDD" id="cd01276">
    <property type="entry name" value="PKCI_related"/>
    <property type="match status" value="1"/>
</dbReference>
<gene>
    <name evidence="5" type="ORF">MPL1_12943</name>
</gene>
<keyword evidence="6" id="KW-1185">Reference proteome</keyword>
<evidence type="ECO:0000256" key="3">
    <source>
        <dbReference type="PROSITE-ProRule" id="PRU00464"/>
    </source>
</evidence>
<dbReference type="EMBL" id="APHR01000081">
    <property type="protein sequence ID" value="EMR11942.1"/>
    <property type="molecule type" value="Genomic_DNA"/>
</dbReference>
<dbReference type="PROSITE" id="PS00892">
    <property type="entry name" value="HIT_1"/>
    <property type="match status" value="1"/>
</dbReference>
<name>M7NXC6_9GAMM</name>
<dbReference type="Pfam" id="PF01230">
    <property type="entry name" value="HIT"/>
    <property type="match status" value="1"/>
</dbReference>
<dbReference type="PROSITE" id="PS51084">
    <property type="entry name" value="HIT_2"/>
    <property type="match status" value="1"/>
</dbReference>
<dbReference type="PANTHER" id="PTHR23089">
    <property type="entry name" value="HISTIDINE TRIAD HIT PROTEIN"/>
    <property type="match status" value="1"/>
</dbReference>
<dbReference type="RefSeq" id="WP_009727523.1">
    <property type="nucleotide sequence ID" value="NZ_APHR01000081.1"/>
</dbReference>
<sequence>MTDCIFCRIIDGSIPCSKVYEDEWVFAFKDIQPKAEVHVLVIPKLHIERLDHLDSSHAELITHMMLILPELAKSQGLDNGFRTIINTGPGGGQEVGHLHIHLLGGSNLPGFH</sequence>
<dbReference type="PRINTS" id="PR00332">
    <property type="entry name" value="HISTRIAD"/>
</dbReference>
<protein>
    <recommendedName>
        <fullName evidence="4">HIT domain-containing protein</fullName>
    </recommendedName>
</protein>
<dbReference type="AlphaFoldDB" id="M7NXC6"/>
<dbReference type="PATRIC" id="fig|1286106.3.peg.2582"/>
<evidence type="ECO:0000313" key="5">
    <source>
        <dbReference type="EMBL" id="EMR11942.1"/>
    </source>
</evidence>
<dbReference type="InterPro" id="IPR019808">
    <property type="entry name" value="Histidine_triad_CS"/>
</dbReference>
<accession>M7NXC6</accession>
<feature type="active site" description="Tele-AMP-histidine intermediate" evidence="1">
    <location>
        <position position="99"/>
    </location>
</feature>
<dbReference type="SUPFAM" id="SSF54197">
    <property type="entry name" value="HIT-like"/>
    <property type="match status" value="1"/>
</dbReference>
<dbReference type="InterPro" id="IPR011146">
    <property type="entry name" value="HIT-like"/>
</dbReference>
<evidence type="ECO:0000313" key="6">
    <source>
        <dbReference type="Proteomes" id="UP000012019"/>
    </source>
</evidence>
<evidence type="ECO:0000259" key="4">
    <source>
        <dbReference type="PROSITE" id="PS51084"/>
    </source>
</evidence>
<evidence type="ECO:0000256" key="1">
    <source>
        <dbReference type="PIRSR" id="PIRSR601310-1"/>
    </source>
</evidence>
<dbReference type="eggNOG" id="COG0537">
    <property type="taxonomic scope" value="Bacteria"/>
</dbReference>
<reference evidence="5 6" key="1">
    <citation type="journal article" date="2013" name="Genome Announc.">
        <title>Draft Genome Sequence of Methylophaga lonarensis MPLT, a Haloalkaliphilic (Non-Methane-Utilizing) Methylotroph.</title>
        <authorList>
            <person name="Shetty S.A."/>
            <person name="Marathe N.P."/>
            <person name="Munot H."/>
            <person name="Antony C.P."/>
            <person name="Dhotre D.P."/>
            <person name="Murrell J.C."/>
            <person name="Shouche Y.S."/>
        </authorList>
    </citation>
    <scope>NUCLEOTIDE SEQUENCE [LARGE SCALE GENOMIC DNA]</scope>
    <source>
        <strain evidence="5 6">MPL</strain>
    </source>
</reference>
<dbReference type="InterPro" id="IPR001310">
    <property type="entry name" value="Histidine_triad_HIT"/>
</dbReference>
<comment type="caution">
    <text evidence="5">The sequence shown here is derived from an EMBL/GenBank/DDBJ whole genome shotgun (WGS) entry which is preliminary data.</text>
</comment>
<dbReference type="InterPro" id="IPR036265">
    <property type="entry name" value="HIT-like_sf"/>
</dbReference>
<dbReference type="Proteomes" id="UP000012019">
    <property type="component" value="Unassembled WGS sequence"/>
</dbReference>